<feature type="compositionally biased region" description="Basic and acidic residues" evidence="1">
    <location>
        <begin position="432"/>
        <end position="459"/>
    </location>
</feature>
<feature type="region of interest" description="Disordered" evidence="1">
    <location>
        <begin position="1"/>
        <end position="22"/>
    </location>
</feature>
<dbReference type="SMART" id="SM00320">
    <property type="entry name" value="WD40"/>
    <property type="match status" value="3"/>
</dbReference>
<evidence type="ECO:0000256" key="1">
    <source>
        <dbReference type="SAM" id="MobiDB-lite"/>
    </source>
</evidence>
<feature type="compositionally biased region" description="Basic and acidic residues" evidence="1">
    <location>
        <begin position="114"/>
        <end position="151"/>
    </location>
</feature>
<feature type="region of interest" description="Disordered" evidence="1">
    <location>
        <begin position="429"/>
        <end position="474"/>
    </location>
</feature>
<organism evidence="2 3">
    <name type="scientific">Mya arenaria</name>
    <name type="common">Soft-shell clam</name>
    <dbReference type="NCBI Taxonomy" id="6604"/>
    <lineage>
        <taxon>Eukaryota</taxon>
        <taxon>Metazoa</taxon>
        <taxon>Spiralia</taxon>
        <taxon>Lophotrochozoa</taxon>
        <taxon>Mollusca</taxon>
        <taxon>Bivalvia</taxon>
        <taxon>Autobranchia</taxon>
        <taxon>Heteroconchia</taxon>
        <taxon>Euheterodonta</taxon>
        <taxon>Imparidentia</taxon>
        <taxon>Neoheterodontei</taxon>
        <taxon>Myida</taxon>
        <taxon>Myoidea</taxon>
        <taxon>Myidae</taxon>
        <taxon>Mya</taxon>
    </lineage>
</organism>
<dbReference type="InterPro" id="IPR001680">
    <property type="entry name" value="WD40_rpt"/>
</dbReference>
<sequence length="822" mass="96816">MSQNHHAALRTYQSLENGGVGDEKLTDQRFYLHLLAASSETIIVQDAIAKDKRHRRKEERDRLREERRQKREGKDGGSSRDKKGKEIQFKTKTDNKAIELDEVDDADDRRRRHGDKERRHHDDRDRRDRDKERRHRDEDEGKSRRSEDDRERRKRHDDEDDNKRRRHRDDDERRSKARDDDGDRKRRSGRQREEVNEDEERQRRREERRKEKEEEDRRRRHEEKKERRKDDRHDDRRRDDRSDRHDRDDRREKHPDRDDKHREKDDRSDRHIDRDREDRHKDRDRKETDKEKEERRQREREERRREKEEKKREEEEKRKQEQKKEEDDDYDYEEDFEYNRQQDRQQDSDEDSDAGYEKTYQPRRDRPKTAINFVSAKQRAMSNKTASKTQQRGRDLLKMIELDYTYCDILDLPPVNEYDLYIRSFGSTNTRQTEEADVRSKWTQHPPEDFRGCGRGDGEKDQEEEESQHQDTDMGRLNHFLEKAGQVIAILLEEGKENESGHQGRSQTHIAVSEGYTQIDLLPILQGRHVVYSHFSPVQPNMLVTAYSLPTEVSEENTVSKRGVLILVCTGQPRCCCFSPVRPFLVFAGMTDGSIAIWCVERGKSPQPRLLHASSGLSFQLVSTEEAAVVAEIGSPDISGAQNDFGLLPGGGGFVVHGIRFGKRVFPRAHSPVIESIVEVSSIDFSPFGQPCFLAGSSDGTFSLYTTQSENPLITWPHLTKGHKVQCVRWSRSRPCVFYVLDSAATLYVFDLLEGDMNPKNVETVTSFSLTTDQRGEGSSGKLPQMLFSLESGKIEIHTVAKSLREPDQLETDYLASYLQRF</sequence>
<evidence type="ECO:0000313" key="2">
    <source>
        <dbReference type="EMBL" id="WAR04840.1"/>
    </source>
</evidence>
<dbReference type="InterPro" id="IPR015943">
    <property type="entry name" value="WD40/YVTN_repeat-like_dom_sf"/>
</dbReference>
<accession>A0ABY7E7A9</accession>
<proteinExistence type="predicted"/>
<dbReference type="Proteomes" id="UP001164746">
    <property type="component" value="Chromosome 5"/>
</dbReference>
<gene>
    <name evidence="2" type="ORF">MAR_020209</name>
</gene>
<feature type="compositionally biased region" description="Basic and acidic residues" evidence="1">
    <location>
        <begin position="58"/>
        <end position="99"/>
    </location>
</feature>
<feature type="region of interest" description="Disordered" evidence="1">
    <location>
        <begin position="44"/>
        <end position="369"/>
    </location>
</feature>
<dbReference type="Gene3D" id="2.130.10.10">
    <property type="entry name" value="YVTN repeat-like/Quinoprotein amine dehydrogenase"/>
    <property type="match status" value="1"/>
</dbReference>
<dbReference type="EMBL" id="CP111016">
    <property type="protein sequence ID" value="WAR04840.1"/>
    <property type="molecule type" value="Genomic_DNA"/>
</dbReference>
<dbReference type="InterPro" id="IPR036322">
    <property type="entry name" value="WD40_repeat_dom_sf"/>
</dbReference>
<protein>
    <submittedName>
        <fullName evidence="2">DC2I1-like protein</fullName>
    </submittedName>
</protein>
<dbReference type="InterPro" id="IPR042505">
    <property type="entry name" value="DYNC2I1"/>
</dbReference>
<keyword evidence="3" id="KW-1185">Reference proteome</keyword>
<reference evidence="2" key="1">
    <citation type="submission" date="2022-11" db="EMBL/GenBank/DDBJ databases">
        <title>Centuries of genome instability and evolution in soft-shell clam transmissible cancer (bioRxiv).</title>
        <authorList>
            <person name="Hart S.F.M."/>
            <person name="Yonemitsu M.A."/>
            <person name="Giersch R.M."/>
            <person name="Beal B.F."/>
            <person name="Arriagada G."/>
            <person name="Davis B.W."/>
            <person name="Ostrander E.A."/>
            <person name="Goff S.P."/>
            <person name="Metzger M.J."/>
        </authorList>
    </citation>
    <scope>NUCLEOTIDE SEQUENCE</scope>
    <source>
        <strain evidence="2">MELC-2E11</strain>
        <tissue evidence="2">Siphon/mantle</tissue>
    </source>
</reference>
<feature type="compositionally biased region" description="Basic and acidic residues" evidence="1">
    <location>
        <begin position="168"/>
        <end position="325"/>
    </location>
</feature>
<feature type="compositionally biased region" description="Polar residues" evidence="1">
    <location>
        <begin position="1"/>
        <end position="16"/>
    </location>
</feature>
<evidence type="ECO:0000313" key="3">
    <source>
        <dbReference type="Proteomes" id="UP001164746"/>
    </source>
</evidence>
<dbReference type="PANTHER" id="PTHR16022">
    <property type="entry name" value="WD REPEAT DOMAIN 60"/>
    <property type="match status" value="1"/>
</dbReference>
<dbReference type="PANTHER" id="PTHR16022:SF0">
    <property type="entry name" value="CYTOPLASMIC DYNEIN 2 INTERMEDIATE CHAIN 1"/>
    <property type="match status" value="1"/>
</dbReference>
<name>A0ABY7E7A9_MYAAR</name>
<feature type="compositionally biased region" description="Basic and acidic residues" evidence="1">
    <location>
        <begin position="337"/>
        <end position="347"/>
    </location>
</feature>
<dbReference type="SUPFAM" id="SSF50978">
    <property type="entry name" value="WD40 repeat-like"/>
    <property type="match status" value="1"/>
</dbReference>
<feature type="compositionally biased region" description="Acidic residues" evidence="1">
    <location>
        <begin position="326"/>
        <end position="336"/>
    </location>
</feature>